<evidence type="ECO:0000313" key="1">
    <source>
        <dbReference type="EMBL" id="GFY20453.1"/>
    </source>
</evidence>
<organism evidence="1 2">
    <name type="scientific">Trichonephila clavipes</name>
    <name type="common">Golden silk orbweaver</name>
    <name type="synonym">Nephila clavipes</name>
    <dbReference type="NCBI Taxonomy" id="2585209"/>
    <lineage>
        <taxon>Eukaryota</taxon>
        <taxon>Metazoa</taxon>
        <taxon>Ecdysozoa</taxon>
        <taxon>Arthropoda</taxon>
        <taxon>Chelicerata</taxon>
        <taxon>Arachnida</taxon>
        <taxon>Araneae</taxon>
        <taxon>Araneomorphae</taxon>
        <taxon>Entelegynae</taxon>
        <taxon>Araneoidea</taxon>
        <taxon>Nephilidae</taxon>
        <taxon>Trichonephila</taxon>
    </lineage>
</organism>
<proteinExistence type="predicted"/>
<accession>A0A8X6VS19</accession>
<gene>
    <name evidence="1" type="ORF">TNCV_210851</name>
</gene>
<dbReference type="AlphaFoldDB" id="A0A8X6VS19"/>
<dbReference type="Proteomes" id="UP000887159">
    <property type="component" value="Unassembled WGS sequence"/>
</dbReference>
<protein>
    <submittedName>
        <fullName evidence="1">Uncharacterized protein</fullName>
    </submittedName>
</protein>
<sequence length="73" mass="8298">MEEQRHLLQMRIRAYNKKGCTAFHSKRESISDGSLTSFPEENAAMPYSGFEPELSCYKAYPQYSMGGISLIKS</sequence>
<keyword evidence="2" id="KW-1185">Reference proteome</keyword>
<reference evidence="1" key="1">
    <citation type="submission" date="2020-08" db="EMBL/GenBank/DDBJ databases">
        <title>Multicomponent nature underlies the extraordinary mechanical properties of spider dragline silk.</title>
        <authorList>
            <person name="Kono N."/>
            <person name="Nakamura H."/>
            <person name="Mori M."/>
            <person name="Yoshida Y."/>
            <person name="Ohtoshi R."/>
            <person name="Malay A.D."/>
            <person name="Moran D.A.P."/>
            <person name="Tomita M."/>
            <person name="Numata K."/>
            <person name="Arakawa K."/>
        </authorList>
    </citation>
    <scope>NUCLEOTIDE SEQUENCE</scope>
</reference>
<evidence type="ECO:0000313" key="2">
    <source>
        <dbReference type="Proteomes" id="UP000887159"/>
    </source>
</evidence>
<comment type="caution">
    <text evidence="1">The sequence shown here is derived from an EMBL/GenBank/DDBJ whole genome shotgun (WGS) entry which is preliminary data.</text>
</comment>
<dbReference type="EMBL" id="BMAU01021355">
    <property type="protein sequence ID" value="GFY20453.1"/>
    <property type="molecule type" value="Genomic_DNA"/>
</dbReference>
<name>A0A8X6VS19_TRICX</name>